<dbReference type="Pfam" id="PF13970">
    <property type="entry name" value="DUF4221"/>
    <property type="match status" value="1"/>
</dbReference>
<keyword evidence="2" id="KW-1185">Reference proteome</keyword>
<dbReference type="Proteomes" id="UP000001635">
    <property type="component" value="Chromosome"/>
</dbReference>
<gene>
    <name evidence="1" type="ordered locus">Cycma_2173</name>
</gene>
<dbReference type="OrthoDB" id="833511at2"/>
<accession>G0J3U4</accession>
<evidence type="ECO:0000313" key="2">
    <source>
        <dbReference type="Proteomes" id="UP000001635"/>
    </source>
</evidence>
<dbReference type="PROSITE" id="PS51257">
    <property type="entry name" value="PROKAR_LIPOPROTEIN"/>
    <property type="match status" value="1"/>
</dbReference>
<dbReference type="KEGG" id="cmr:Cycma_2173"/>
<dbReference type="EMBL" id="CP002955">
    <property type="protein sequence ID" value="AEL25918.1"/>
    <property type="molecule type" value="Genomic_DNA"/>
</dbReference>
<dbReference type="STRING" id="880070.Cycma_2173"/>
<reference evidence="2" key="1">
    <citation type="submission" date="2011-07" db="EMBL/GenBank/DDBJ databases">
        <title>The complete genome of Cyclobacterium marinum DSM 745.</title>
        <authorList>
            <person name="Lucas S."/>
            <person name="Han J."/>
            <person name="Lapidus A."/>
            <person name="Bruce D."/>
            <person name="Goodwin L."/>
            <person name="Pitluck S."/>
            <person name="Peters L."/>
            <person name="Kyrpides N."/>
            <person name="Mavromatis K."/>
            <person name="Ivanova N."/>
            <person name="Ovchinnikova G."/>
            <person name="Chertkov O."/>
            <person name="Detter J.C."/>
            <person name="Tapia R."/>
            <person name="Han C."/>
            <person name="Land M."/>
            <person name="Hauser L."/>
            <person name="Markowitz V."/>
            <person name="Cheng J.-F."/>
            <person name="Hugenholtz P."/>
            <person name="Woyke T."/>
            <person name="Wu D."/>
            <person name="Tindall B."/>
            <person name="Schuetze A."/>
            <person name="Brambilla E."/>
            <person name="Klenk H.-P."/>
            <person name="Eisen J.A."/>
        </authorList>
    </citation>
    <scope>NUCLEOTIDE SEQUENCE [LARGE SCALE GENOMIC DNA]</scope>
    <source>
        <strain evidence="2">ATCC 25205 / DSM 745 / LMG 13164 / NCIMB 1802</strain>
    </source>
</reference>
<evidence type="ECO:0000313" key="1">
    <source>
        <dbReference type="EMBL" id="AEL25918.1"/>
    </source>
</evidence>
<sequence length="383" mass="43788">MKFRAYCFAYCLIFFACGGPKTGEDGALHSLDISMDTVVIDPGQEILYLKRRVRVNAISEDKKYLYNVDPLKRSIEQINLNKLALEKKHHLEKEGPNGTEAIWAISLIGDDKLHINNSTNEHVFNWQAEKLESFNINEIGQESDLLEEGYQVHKTISIASDGKQFASLISDQEKKDMSFAIINIEDRTCKKFPAPAIDKARNFEISSNEGGMGSILSASRYLIKEGGKVLLGTNVSNELYVLDETNDSLRHITFNSQLNPNEKSGTYPSEVGDQSQFDSYFQKIAEDINFMEPVWDEKKHVYYRMSFRSKFDENATAREGQPFLPTGSECYISVLDKDLNLIAEDHFQTIDTYPNIYFAKDGKLWLFENIEDEMGFVRLDINW</sequence>
<dbReference type="RefSeq" id="WP_014020211.1">
    <property type="nucleotide sequence ID" value="NC_015914.1"/>
</dbReference>
<dbReference type="eggNOG" id="ENOG5032TA5">
    <property type="taxonomic scope" value="Bacteria"/>
</dbReference>
<dbReference type="InterPro" id="IPR025316">
    <property type="entry name" value="DUF4221"/>
</dbReference>
<dbReference type="AlphaFoldDB" id="G0J3U4"/>
<dbReference type="HOGENOM" id="CLU_059145_0_0_10"/>
<proteinExistence type="predicted"/>
<organism evidence="1 2">
    <name type="scientific">Cyclobacterium marinum (strain ATCC 25205 / DSM 745 / LMG 13164 / NCIMB 1802)</name>
    <name type="common">Flectobacillus marinus</name>
    <dbReference type="NCBI Taxonomy" id="880070"/>
    <lineage>
        <taxon>Bacteria</taxon>
        <taxon>Pseudomonadati</taxon>
        <taxon>Bacteroidota</taxon>
        <taxon>Cytophagia</taxon>
        <taxon>Cytophagales</taxon>
        <taxon>Cyclobacteriaceae</taxon>
        <taxon>Cyclobacterium</taxon>
    </lineage>
</organism>
<protein>
    <recommendedName>
        <fullName evidence="3">DUF4221 domain-containing protein</fullName>
    </recommendedName>
</protein>
<evidence type="ECO:0008006" key="3">
    <source>
        <dbReference type="Google" id="ProtNLM"/>
    </source>
</evidence>
<name>G0J3U4_CYCMS</name>